<dbReference type="SMART" id="SM00478">
    <property type="entry name" value="ENDO3c"/>
    <property type="match status" value="1"/>
</dbReference>
<comment type="catalytic activity">
    <reaction evidence="1">
        <text>Hydrolysis of alkylated DNA, releasing 3-methyladenine, 3-methylguanine, 7-methylguanine and 7-methyladenine.</text>
        <dbReference type="EC" id="3.2.2.21"/>
    </reaction>
</comment>
<dbReference type="RefSeq" id="WP_109920702.1">
    <property type="nucleotide sequence ID" value="NZ_QGLF01000002.1"/>
</dbReference>
<dbReference type="Gene3D" id="1.10.1670.40">
    <property type="match status" value="1"/>
</dbReference>
<dbReference type="OrthoDB" id="9811249at2"/>
<dbReference type="Gene3D" id="1.10.340.30">
    <property type="entry name" value="Hypothetical protein, domain 2"/>
    <property type="match status" value="1"/>
</dbReference>
<proteinExistence type="inferred from homology"/>
<sequence length="210" mass="22918">MSRAPVDHETALARLARKCRHMRRALAEAGSPPPRVRRPGFAALARIIVEQQVSVAAGAAIWAKFEAGVGGSATPAAVLAFDEEELRPFGLSRPKARYIRALAESVASGTLDLDRVDGLPDAEAIAELTAVKGIGRWTAEIYLMFALGRMDLWPALDLALAEGAYRLMGLDGRPDPKTLDEIGRRWSPHRSTAALVIWRYYAYSRQKPAS</sequence>
<dbReference type="GO" id="GO:0043916">
    <property type="term" value="F:DNA-7-methylguanine glycosylase activity"/>
    <property type="evidence" value="ECO:0007669"/>
    <property type="project" value="TreeGrafter"/>
</dbReference>
<dbReference type="GO" id="GO:0008725">
    <property type="term" value="F:DNA-3-methyladenine glycosylase activity"/>
    <property type="evidence" value="ECO:0007669"/>
    <property type="project" value="TreeGrafter"/>
</dbReference>
<dbReference type="EMBL" id="QGLF01000002">
    <property type="protein sequence ID" value="PWR22057.1"/>
    <property type="molecule type" value="Genomic_DNA"/>
</dbReference>
<evidence type="ECO:0000256" key="2">
    <source>
        <dbReference type="ARBA" id="ARBA00010817"/>
    </source>
</evidence>
<dbReference type="EC" id="3.2.2.21" evidence="3"/>
<dbReference type="GO" id="GO:0032131">
    <property type="term" value="F:alkylated DNA binding"/>
    <property type="evidence" value="ECO:0007669"/>
    <property type="project" value="TreeGrafter"/>
</dbReference>
<keyword evidence="8" id="KW-1185">Reference proteome</keyword>
<evidence type="ECO:0000256" key="5">
    <source>
        <dbReference type="ARBA" id="ARBA00023204"/>
    </source>
</evidence>
<dbReference type="Pfam" id="PF00730">
    <property type="entry name" value="HhH-GPD"/>
    <property type="match status" value="1"/>
</dbReference>
<dbReference type="GO" id="GO:0006285">
    <property type="term" value="P:base-excision repair, AP site formation"/>
    <property type="evidence" value="ECO:0007669"/>
    <property type="project" value="TreeGrafter"/>
</dbReference>
<evidence type="ECO:0000256" key="4">
    <source>
        <dbReference type="ARBA" id="ARBA00022763"/>
    </source>
</evidence>
<keyword evidence="5" id="KW-0234">DNA repair</keyword>
<comment type="caution">
    <text evidence="7">The sequence shown here is derived from an EMBL/GenBank/DDBJ whole genome shotgun (WGS) entry which is preliminary data.</text>
</comment>
<evidence type="ECO:0000256" key="1">
    <source>
        <dbReference type="ARBA" id="ARBA00000086"/>
    </source>
</evidence>
<dbReference type="InterPro" id="IPR051912">
    <property type="entry name" value="Alkylbase_DNA_Glycosylase/TA"/>
</dbReference>
<dbReference type="InterPro" id="IPR011257">
    <property type="entry name" value="DNA_glycosylase"/>
</dbReference>
<dbReference type="GO" id="GO:0006307">
    <property type="term" value="P:DNA alkylation repair"/>
    <property type="evidence" value="ECO:0007669"/>
    <property type="project" value="TreeGrafter"/>
</dbReference>
<accession>A0A317E4R6</accession>
<dbReference type="PANTHER" id="PTHR43003:SF5">
    <property type="entry name" value="DNA-3-METHYLADENINE GLYCOSYLASE"/>
    <property type="match status" value="1"/>
</dbReference>
<organism evidence="7 8">
    <name type="scientific">Zavarzinia compransoris</name>
    <dbReference type="NCBI Taxonomy" id="1264899"/>
    <lineage>
        <taxon>Bacteria</taxon>
        <taxon>Pseudomonadati</taxon>
        <taxon>Pseudomonadota</taxon>
        <taxon>Alphaproteobacteria</taxon>
        <taxon>Rhodospirillales</taxon>
        <taxon>Zavarziniaceae</taxon>
        <taxon>Zavarzinia</taxon>
    </lineage>
</organism>
<protein>
    <recommendedName>
        <fullName evidence="3">DNA-3-methyladenine glycosylase II</fullName>
        <ecNumber evidence="3">3.2.2.21</ecNumber>
    </recommendedName>
</protein>
<dbReference type="GO" id="GO:0005737">
    <property type="term" value="C:cytoplasm"/>
    <property type="evidence" value="ECO:0007669"/>
    <property type="project" value="TreeGrafter"/>
</dbReference>
<comment type="similarity">
    <text evidence="2">Belongs to the alkylbase DNA glycosidase AlkA family.</text>
</comment>
<gene>
    <name evidence="7" type="ORF">DKG75_08765</name>
</gene>
<feature type="domain" description="HhH-GPD" evidence="6">
    <location>
        <begin position="49"/>
        <end position="202"/>
    </location>
</feature>
<dbReference type="FunFam" id="1.10.340.30:FF:000004">
    <property type="entry name" value="DNA-3-methyladenine glycosylase II"/>
    <property type="match status" value="1"/>
</dbReference>
<dbReference type="SUPFAM" id="SSF48150">
    <property type="entry name" value="DNA-glycosylase"/>
    <property type="match status" value="1"/>
</dbReference>
<dbReference type="AlphaFoldDB" id="A0A317E4R6"/>
<keyword evidence="4" id="KW-0227">DNA damage</keyword>
<dbReference type="GO" id="GO:0032993">
    <property type="term" value="C:protein-DNA complex"/>
    <property type="evidence" value="ECO:0007669"/>
    <property type="project" value="TreeGrafter"/>
</dbReference>
<dbReference type="CDD" id="cd00056">
    <property type="entry name" value="ENDO3c"/>
    <property type="match status" value="1"/>
</dbReference>
<evidence type="ECO:0000259" key="6">
    <source>
        <dbReference type="SMART" id="SM00478"/>
    </source>
</evidence>
<name>A0A317E4R6_9PROT</name>
<dbReference type="Proteomes" id="UP000246077">
    <property type="component" value="Unassembled WGS sequence"/>
</dbReference>
<dbReference type="PANTHER" id="PTHR43003">
    <property type="entry name" value="DNA-3-METHYLADENINE GLYCOSYLASE"/>
    <property type="match status" value="1"/>
</dbReference>
<evidence type="ECO:0000256" key="3">
    <source>
        <dbReference type="ARBA" id="ARBA00012000"/>
    </source>
</evidence>
<reference evidence="8" key="1">
    <citation type="submission" date="2018-05" db="EMBL/GenBank/DDBJ databases">
        <title>Zavarzinia sp. HR-AS.</title>
        <authorList>
            <person name="Lee Y."/>
            <person name="Jeon C.O."/>
        </authorList>
    </citation>
    <scope>NUCLEOTIDE SEQUENCE [LARGE SCALE GENOMIC DNA]</scope>
    <source>
        <strain evidence="8">DSM 1231</strain>
    </source>
</reference>
<evidence type="ECO:0000313" key="7">
    <source>
        <dbReference type="EMBL" id="PWR22057.1"/>
    </source>
</evidence>
<dbReference type="InterPro" id="IPR003265">
    <property type="entry name" value="HhH-GPD_domain"/>
</dbReference>
<evidence type="ECO:0000313" key="8">
    <source>
        <dbReference type="Proteomes" id="UP000246077"/>
    </source>
</evidence>